<dbReference type="PANTHER" id="PTHR12001:SF85">
    <property type="entry name" value="SHORT CHAIN ISOPRENYL DIPHOSPHATE SYNTHASE"/>
    <property type="match status" value="1"/>
</dbReference>
<dbReference type="CDD" id="cd00685">
    <property type="entry name" value="Trans_IPPS_HT"/>
    <property type="match status" value="1"/>
</dbReference>
<dbReference type="SFLD" id="SFLDG01017">
    <property type="entry name" value="Polyprenyl_Transferase_Like"/>
    <property type="match status" value="1"/>
</dbReference>
<comment type="cofactor">
    <cofactor evidence="1">
        <name>Mg(2+)</name>
        <dbReference type="ChEBI" id="CHEBI:18420"/>
    </cofactor>
</comment>
<name>A0A0B7IDT1_9FLAO</name>
<evidence type="ECO:0000256" key="3">
    <source>
        <dbReference type="ARBA" id="ARBA00022679"/>
    </source>
</evidence>
<dbReference type="GO" id="GO:0046872">
    <property type="term" value="F:metal ion binding"/>
    <property type="evidence" value="ECO:0007669"/>
    <property type="project" value="UniProtKB-KW"/>
</dbReference>
<accession>A0A0B7IDT1</accession>
<evidence type="ECO:0000256" key="5">
    <source>
        <dbReference type="ARBA" id="ARBA00022842"/>
    </source>
</evidence>
<dbReference type="GO" id="GO:0004337">
    <property type="term" value="F:(2E,6E)-farnesyl diphosphate synthase activity"/>
    <property type="evidence" value="ECO:0007669"/>
    <property type="project" value="UniProtKB-EC"/>
</dbReference>
<keyword evidence="5" id="KW-0460">Magnesium</keyword>
<dbReference type="Gene3D" id="1.10.600.10">
    <property type="entry name" value="Farnesyl Diphosphate Synthase"/>
    <property type="match status" value="1"/>
</dbReference>
<dbReference type="EMBL" id="CDOK01000094">
    <property type="protein sequence ID" value="CEN48859.1"/>
    <property type="molecule type" value="Genomic_DNA"/>
</dbReference>
<protein>
    <submittedName>
        <fullName evidence="7">Farnesyltranstransferase</fullName>
        <ecNumber evidence="7">2.5.1.10</ecNumber>
    </submittedName>
</protein>
<keyword evidence="4" id="KW-0479">Metal-binding</keyword>
<dbReference type="InterPro" id="IPR000092">
    <property type="entry name" value="Polyprenyl_synt"/>
</dbReference>
<evidence type="ECO:0000256" key="2">
    <source>
        <dbReference type="ARBA" id="ARBA00006706"/>
    </source>
</evidence>
<dbReference type="InterPro" id="IPR033749">
    <property type="entry name" value="Polyprenyl_synt_CS"/>
</dbReference>
<evidence type="ECO:0000256" key="4">
    <source>
        <dbReference type="ARBA" id="ARBA00022723"/>
    </source>
</evidence>
<dbReference type="Pfam" id="PF00348">
    <property type="entry name" value="polyprenyl_synt"/>
    <property type="match status" value="1"/>
</dbReference>
<gene>
    <name evidence="7" type="ORF">CCAN11_1830003</name>
</gene>
<evidence type="ECO:0000313" key="7">
    <source>
        <dbReference type="EMBL" id="CEN48859.1"/>
    </source>
</evidence>
<dbReference type="InterPro" id="IPR008949">
    <property type="entry name" value="Isoprenoid_synthase_dom_sf"/>
</dbReference>
<dbReference type="EC" id="2.5.1.10" evidence="7"/>
<proteinExistence type="inferred from homology"/>
<dbReference type="Proteomes" id="UP000039370">
    <property type="component" value="Unassembled WGS sequence"/>
</dbReference>
<organism evidence="7 8">
    <name type="scientific">Capnocytophaga canimorsus</name>
    <dbReference type="NCBI Taxonomy" id="28188"/>
    <lineage>
        <taxon>Bacteria</taxon>
        <taxon>Pseudomonadati</taxon>
        <taxon>Bacteroidota</taxon>
        <taxon>Flavobacteriia</taxon>
        <taxon>Flavobacteriales</taxon>
        <taxon>Flavobacteriaceae</taxon>
        <taxon>Capnocytophaga</taxon>
    </lineage>
</organism>
<keyword evidence="3 6" id="KW-0808">Transferase</keyword>
<dbReference type="SFLD" id="SFLDS00005">
    <property type="entry name" value="Isoprenoid_Synthase_Type_I"/>
    <property type="match status" value="1"/>
</dbReference>
<evidence type="ECO:0000313" key="8">
    <source>
        <dbReference type="Proteomes" id="UP000039370"/>
    </source>
</evidence>
<dbReference type="GO" id="GO:0008299">
    <property type="term" value="P:isoprenoid biosynthetic process"/>
    <property type="evidence" value="ECO:0007669"/>
    <property type="project" value="InterPro"/>
</dbReference>
<dbReference type="PROSITE" id="PS00444">
    <property type="entry name" value="POLYPRENYL_SYNTHASE_2"/>
    <property type="match status" value="1"/>
</dbReference>
<dbReference type="AlphaFoldDB" id="A0A0B7IDT1"/>
<sequence>MSIIESYREAFLKRLENFPEKQEPANLYAPMHYILQLGGKRIRPILTLMGADIFGKDYQKAMYAALAVEVFHNFSLVHDDIMDKASLRRGQQTIHEKWDLNTAILSGDAMLIIAYQLFENYEPTIFRELAQIFSKTALEVCEGQQHDMDFETRNDVKPQEYLLMIKYKTAVLVGAALQMGAIVAKTSEENKKRIYDFGVLLGMAFQLQDDYLDTFGDKDFGKRIGGDILENKKTMLVLKALENANAEQHQQIMQLYTSKNTDETHKIALATKLFKDTQSDVFLREEIKKYTFEAFTILENLDIPQSKKELLKKFGTDLMNRKI</sequence>
<dbReference type="PANTHER" id="PTHR12001">
    <property type="entry name" value="GERANYLGERANYL PYROPHOSPHATE SYNTHASE"/>
    <property type="match status" value="1"/>
</dbReference>
<evidence type="ECO:0000256" key="6">
    <source>
        <dbReference type="RuleBase" id="RU004466"/>
    </source>
</evidence>
<dbReference type="SUPFAM" id="SSF48576">
    <property type="entry name" value="Terpenoid synthases"/>
    <property type="match status" value="1"/>
</dbReference>
<dbReference type="PROSITE" id="PS00723">
    <property type="entry name" value="POLYPRENYL_SYNTHASE_1"/>
    <property type="match status" value="1"/>
</dbReference>
<comment type="similarity">
    <text evidence="2 6">Belongs to the FPP/GGPP synthase family.</text>
</comment>
<evidence type="ECO:0000256" key="1">
    <source>
        <dbReference type="ARBA" id="ARBA00001946"/>
    </source>
</evidence>
<reference evidence="8" key="1">
    <citation type="submission" date="2015-01" db="EMBL/GenBank/DDBJ databases">
        <authorList>
            <person name="MANFREDI Pablo"/>
        </authorList>
    </citation>
    <scope>NUCLEOTIDE SEQUENCE [LARGE SCALE GENOMIC DNA]</scope>
    <source>
        <strain evidence="8">Cc11</strain>
    </source>
</reference>